<dbReference type="PROSITE" id="PS51257">
    <property type="entry name" value="PROKAR_LIPOPROTEIN"/>
    <property type="match status" value="1"/>
</dbReference>
<sequence length="159" mass="16916">MKPAARIAVPLVAVAALAGCAHSPSTAAIVGDKVISEAEVTEAVNSCRKINPQIKRLDVLFPLILGEIADEVSPKLGRTIDAAKLRAAMEADPDASQAFGTPCQKVVEGELKMRYLQASVDVEAVLQELPRVEINPRYGAWSPRGIDRRGGSISVETKS</sequence>
<feature type="signal peptide" evidence="1">
    <location>
        <begin position="1"/>
        <end position="27"/>
    </location>
</feature>
<keyword evidence="1" id="KW-0732">Signal</keyword>
<evidence type="ECO:0000313" key="2">
    <source>
        <dbReference type="EMBL" id="QUC10645.1"/>
    </source>
</evidence>
<dbReference type="OrthoDB" id="3732432at2"/>
<dbReference type="AlphaFoldDB" id="A0A3N4CWY9"/>
<name>A0A3N4CWY9_9ACTN</name>
<keyword evidence="4" id="KW-1185">Reference proteome</keyword>
<dbReference type="RefSeq" id="WP_041696157.1">
    <property type="nucleotide sequence ID" value="NZ_CAJZDL010000018.1"/>
</dbReference>
<dbReference type="EMBL" id="LR134406">
    <property type="protein sequence ID" value="VEH69300.1"/>
    <property type="molecule type" value="Genomic_DNA"/>
</dbReference>
<evidence type="ECO:0000313" key="4">
    <source>
        <dbReference type="Proteomes" id="UP000273044"/>
    </source>
</evidence>
<dbReference type="GeneID" id="64406062"/>
<feature type="chain" id="PRO_5043184870" description="Lipoprotein" evidence="1">
    <location>
        <begin position="28"/>
        <end position="159"/>
    </location>
</feature>
<dbReference type="Proteomes" id="UP000677180">
    <property type="component" value="Chromosome"/>
</dbReference>
<organism evidence="3 4">
    <name type="scientific">Arachnia propionica</name>
    <dbReference type="NCBI Taxonomy" id="1750"/>
    <lineage>
        <taxon>Bacteria</taxon>
        <taxon>Bacillati</taxon>
        <taxon>Actinomycetota</taxon>
        <taxon>Actinomycetes</taxon>
        <taxon>Propionibacteriales</taxon>
        <taxon>Propionibacteriaceae</taxon>
        <taxon>Arachnia</taxon>
    </lineage>
</organism>
<reference evidence="2" key="2">
    <citation type="submission" date="2021-03" db="EMBL/GenBank/DDBJ databases">
        <title>Human Oral Microbial Genomes.</title>
        <authorList>
            <person name="Johnston C.D."/>
            <person name="Chen T."/>
            <person name="Dewhirst F.E."/>
        </authorList>
    </citation>
    <scope>NUCLEOTIDE SEQUENCE</scope>
    <source>
        <strain evidence="2">F0714</strain>
    </source>
</reference>
<reference evidence="3 4" key="1">
    <citation type="submission" date="2018-12" db="EMBL/GenBank/DDBJ databases">
        <authorList>
            <consortium name="Pathogen Informatics"/>
        </authorList>
    </citation>
    <scope>NUCLEOTIDE SEQUENCE [LARGE SCALE GENOMIC DNA]</scope>
    <source>
        <strain evidence="3 4">NCTC12967</strain>
    </source>
</reference>
<protein>
    <recommendedName>
        <fullName evidence="5">Lipoprotein</fullName>
    </recommendedName>
</protein>
<dbReference type="EMBL" id="CP072385">
    <property type="protein sequence ID" value="QUC10645.1"/>
    <property type="molecule type" value="Genomic_DNA"/>
</dbReference>
<gene>
    <name evidence="2" type="ORF">J5A53_12830</name>
    <name evidence="3" type="ORF">NCTC12967_00566</name>
</gene>
<evidence type="ECO:0008006" key="5">
    <source>
        <dbReference type="Google" id="ProtNLM"/>
    </source>
</evidence>
<evidence type="ECO:0000256" key="1">
    <source>
        <dbReference type="SAM" id="SignalP"/>
    </source>
</evidence>
<accession>A0A3N4CWY9</accession>
<dbReference type="Proteomes" id="UP000273044">
    <property type="component" value="Chromosome"/>
</dbReference>
<evidence type="ECO:0000313" key="3">
    <source>
        <dbReference type="EMBL" id="VEH69300.1"/>
    </source>
</evidence>
<proteinExistence type="predicted"/>